<dbReference type="GO" id="GO:0051879">
    <property type="term" value="F:Hsp90 protein binding"/>
    <property type="evidence" value="ECO:0007669"/>
    <property type="project" value="TreeGrafter"/>
</dbReference>
<dbReference type="SUPFAM" id="SSF48452">
    <property type="entry name" value="TPR-like"/>
    <property type="match status" value="1"/>
</dbReference>
<evidence type="ECO:0000256" key="7">
    <source>
        <dbReference type="SAM" id="MobiDB-lite"/>
    </source>
</evidence>
<comment type="subcellular location">
    <subcellularLocation>
        <location evidence="1">Cytoplasm</location>
    </subcellularLocation>
</comment>
<evidence type="ECO:0000256" key="2">
    <source>
        <dbReference type="ARBA" id="ARBA00022490"/>
    </source>
</evidence>
<feature type="compositionally biased region" description="Low complexity" evidence="7">
    <location>
        <begin position="253"/>
        <end position="289"/>
    </location>
</feature>
<feature type="domain" description="STI1" evidence="8">
    <location>
        <begin position="570"/>
        <end position="609"/>
    </location>
</feature>
<name>A0AAW1QYQ0_9CHLO</name>
<feature type="repeat" description="TPR" evidence="5">
    <location>
        <begin position="70"/>
        <end position="103"/>
    </location>
</feature>
<dbReference type="InterPro" id="IPR041243">
    <property type="entry name" value="STI1/HOP_DP"/>
</dbReference>
<dbReference type="Pfam" id="PF13432">
    <property type="entry name" value="TPR_16"/>
    <property type="match status" value="1"/>
</dbReference>
<dbReference type="EMBL" id="JALJOU010000065">
    <property type="protein sequence ID" value="KAK9826453.1"/>
    <property type="molecule type" value="Genomic_DNA"/>
</dbReference>
<comment type="caution">
    <text evidence="9">The sequence shown here is derived from an EMBL/GenBank/DDBJ whole genome shotgun (WGS) entry which is preliminary data.</text>
</comment>
<feature type="coiled-coil region" evidence="6">
    <location>
        <begin position="399"/>
        <end position="430"/>
    </location>
</feature>
<keyword evidence="10" id="KW-1185">Reference proteome</keyword>
<protein>
    <recommendedName>
        <fullName evidence="8">STI1 domain-containing protein</fullName>
    </recommendedName>
</protein>
<reference evidence="9 10" key="1">
    <citation type="journal article" date="2024" name="Nat. Commun.">
        <title>Phylogenomics reveals the evolutionary origins of lichenization in chlorophyte algae.</title>
        <authorList>
            <person name="Puginier C."/>
            <person name="Libourel C."/>
            <person name="Otte J."/>
            <person name="Skaloud P."/>
            <person name="Haon M."/>
            <person name="Grisel S."/>
            <person name="Petersen M."/>
            <person name="Berrin J.G."/>
            <person name="Delaux P.M."/>
            <person name="Dal Grande F."/>
            <person name="Keller J."/>
        </authorList>
    </citation>
    <scope>NUCLEOTIDE SEQUENCE [LARGE SCALE GENOMIC DNA]</scope>
    <source>
        <strain evidence="9 10">SAG 245.80</strain>
    </source>
</reference>
<dbReference type="InterPro" id="IPR019734">
    <property type="entry name" value="TPR_rpt"/>
</dbReference>
<evidence type="ECO:0000256" key="1">
    <source>
        <dbReference type="ARBA" id="ARBA00004496"/>
    </source>
</evidence>
<dbReference type="PANTHER" id="PTHR22904:SF533">
    <property type="entry name" value="HSP70-HSP90 ORGANIZING PROTEIN 3"/>
    <property type="match status" value="1"/>
</dbReference>
<feature type="repeat" description="TPR" evidence="5">
    <location>
        <begin position="500"/>
        <end position="533"/>
    </location>
</feature>
<dbReference type="Proteomes" id="UP001445335">
    <property type="component" value="Unassembled WGS sequence"/>
</dbReference>
<dbReference type="Pfam" id="PF00515">
    <property type="entry name" value="TPR_1"/>
    <property type="match status" value="1"/>
</dbReference>
<evidence type="ECO:0000256" key="3">
    <source>
        <dbReference type="ARBA" id="ARBA00022737"/>
    </source>
</evidence>
<dbReference type="GO" id="GO:0005737">
    <property type="term" value="C:cytoplasm"/>
    <property type="evidence" value="ECO:0007669"/>
    <property type="project" value="UniProtKB-SubCell"/>
</dbReference>
<keyword evidence="4 5" id="KW-0802">TPR repeat</keyword>
<evidence type="ECO:0000313" key="9">
    <source>
        <dbReference type="EMBL" id="KAK9826453.1"/>
    </source>
</evidence>
<dbReference type="FunFam" id="1.25.40.10:FF:000010">
    <property type="entry name" value="Stress-induced phosphoprotein 1"/>
    <property type="match status" value="1"/>
</dbReference>
<evidence type="ECO:0000259" key="8">
    <source>
        <dbReference type="SMART" id="SM00727"/>
    </source>
</evidence>
<dbReference type="AlphaFoldDB" id="A0AAW1QYQ0"/>
<keyword evidence="6" id="KW-0175">Coiled coil</keyword>
<dbReference type="PANTHER" id="PTHR22904">
    <property type="entry name" value="TPR REPEAT CONTAINING PROTEIN"/>
    <property type="match status" value="1"/>
</dbReference>
<dbReference type="SMART" id="SM00028">
    <property type="entry name" value="TPR"/>
    <property type="match status" value="9"/>
</dbReference>
<keyword evidence="2" id="KW-0963">Cytoplasm</keyword>
<dbReference type="Gene3D" id="1.10.260.100">
    <property type="match status" value="2"/>
</dbReference>
<feature type="region of interest" description="Disordered" evidence="7">
    <location>
        <begin position="194"/>
        <end position="291"/>
    </location>
</feature>
<keyword evidence="3" id="KW-0677">Repeat</keyword>
<evidence type="ECO:0000256" key="6">
    <source>
        <dbReference type="SAM" id="Coils"/>
    </source>
</evidence>
<dbReference type="Pfam" id="PF17830">
    <property type="entry name" value="STI1-HOP_DP"/>
    <property type="match status" value="2"/>
</dbReference>
<feature type="compositionally biased region" description="Low complexity" evidence="7">
    <location>
        <begin position="202"/>
        <end position="218"/>
    </location>
</feature>
<dbReference type="Pfam" id="PF13414">
    <property type="entry name" value="TPR_11"/>
    <property type="match status" value="1"/>
</dbReference>
<proteinExistence type="predicted"/>
<feature type="repeat" description="TPR" evidence="5">
    <location>
        <begin position="2"/>
        <end position="35"/>
    </location>
</feature>
<feature type="repeat" description="TPR" evidence="5">
    <location>
        <begin position="292"/>
        <end position="325"/>
    </location>
</feature>
<dbReference type="PROSITE" id="PS50293">
    <property type="entry name" value="TPR_REGION"/>
    <property type="match status" value="1"/>
</dbReference>
<gene>
    <name evidence="9" type="ORF">WJX81_008636</name>
</gene>
<dbReference type="PROSITE" id="PS50005">
    <property type="entry name" value="TPR"/>
    <property type="match status" value="5"/>
</dbReference>
<feature type="repeat" description="TPR" evidence="5">
    <location>
        <begin position="36"/>
        <end position="69"/>
    </location>
</feature>
<dbReference type="Gene3D" id="1.25.40.10">
    <property type="entry name" value="Tetratricopeptide repeat domain"/>
    <property type="match status" value="3"/>
</dbReference>
<dbReference type="FunFam" id="1.10.260.100:FF:000002">
    <property type="entry name" value="Stress-induced-phosphoprotein 1 (Hsp70/Hsp90-organizing)"/>
    <property type="match status" value="1"/>
</dbReference>
<feature type="domain" description="STI1" evidence="8">
    <location>
        <begin position="131"/>
        <end position="170"/>
    </location>
</feature>
<dbReference type="InterPro" id="IPR006636">
    <property type="entry name" value="STI1_HS-bd"/>
</dbReference>
<dbReference type="FunFam" id="1.25.40.10:FF:000020">
    <property type="entry name" value="Stress-induced phosphoprotein 1"/>
    <property type="match status" value="1"/>
</dbReference>
<dbReference type="SMART" id="SM00727">
    <property type="entry name" value="STI1"/>
    <property type="match status" value="2"/>
</dbReference>
<feature type="compositionally biased region" description="Acidic residues" evidence="7">
    <location>
        <begin position="219"/>
        <end position="244"/>
    </location>
</feature>
<dbReference type="InterPro" id="IPR011990">
    <property type="entry name" value="TPR-like_helical_dom_sf"/>
</dbReference>
<sequence length="621" mass="67130">MADALKAKGNAAFQSGNHDEAIQHFTEAIKLNPDNHVLYSNRSAAYASLQRYREALTDGEKAVELKPDWPKGYTRVGAAAFHLQDWTKATTAYEKGLDLDPGNAGMQQGLEQAKRAAAAPPAGGGMGGMFGPDFLGRLALHPETRAYMQQPDFMAMLQSMGRNPQQMSMYLADPRFQKALEVGLGISMSTGGGAGMPGGTGMPADMGARGAQAPAAAPMEEDDKGDDDDDGPPPLEEVQDDDDDHAPPPPARPAAQPEARPAAREAAAAKNPSLSPSPASEAAGASKGKAAAEAEKEAGNAAYKAKRFEEAIAHYNKAIELDDTDISFVTNRAAVHMEKGDYDAAVKDCDAAVERGRELRADFKLIAKALARKGGALAKAGDLAAAVEAYHKSLTEHRNADTLKKLQLAEKQLKEQQQAAYVDLEKSEEERKLGNEAFQGQRYPEAVKQYTEALARGPPAVNPEAHKLYSNRAACYTKLGAWTEGVKDADECIRLAPTFTKGYSRKGHLQFFMKEYDKAVATYEAGLAHEPDSAELKEGVARCYQALDKISRGELSEEEMKQRRERSMADPEIQAILSDPVMSQVLKDLQENPKASQHHLRNPQIMGKIQKLVSAGIVRMS</sequence>
<evidence type="ECO:0000256" key="5">
    <source>
        <dbReference type="PROSITE-ProRule" id="PRU00339"/>
    </source>
</evidence>
<accession>A0AAW1QYQ0</accession>
<dbReference type="Pfam" id="PF13181">
    <property type="entry name" value="TPR_8"/>
    <property type="match status" value="1"/>
</dbReference>
<evidence type="ECO:0000256" key="4">
    <source>
        <dbReference type="ARBA" id="ARBA00022803"/>
    </source>
</evidence>
<evidence type="ECO:0000313" key="10">
    <source>
        <dbReference type="Proteomes" id="UP001445335"/>
    </source>
</evidence>
<organism evidence="9 10">
    <name type="scientific">Elliptochloris bilobata</name>
    <dbReference type="NCBI Taxonomy" id="381761"/>
    <lineage>
        <taxon>Eukaryota</taxon>
        <taxon>Viridiplantae</taxon>
        <taxon>Chlorophyta</taxon>
        <taxon>core chlorophytes</taxon>
        <taxon>Trebouxiophyceae</taxon>
        <taxon>Trebouxiophyceae incertae sedis</taxon>
        <taxon>Elliptochloris clade</taxon>
        <taxon>Elliptochloris</taxon>
    </lineage>
</organism>